<keyword evidence="1" id="KW-0812">Transmembrane</keyword>
<proteinExistence type="predicted"/>
<dbReference type="STRING" id="1176198.SAMN05444716_103692"/>
<feature type="transmembrane region" description="Helical" evidence="1">
    <location>
        <begin position="12"/>
        <end position="34"/>
    </location>
</feature>
<organism evidence="2 3">
    <name type="scientific">Streptomyces harbinensis</name>
    <dbReference type="NCBI Taxonomy" id="1176198"/>
    <lineage>
        <taxon>Bacteria</taxon>
        <taxon>Bacillati</taxon>
        <taxon>Actinomycetota</taxon>
        <taxon>Actinomycetes</taxon>
        <taxon>Kitasatosporales</taxon>
        <taxon>Streptomycetaceae</taxon>
        <taxon>Streptomyces</taxon>
    </lineage>
</organism>
<feature type="transmembrane region" description="Helical" evidence="1">
    <location>
        <begin position="54"/>
        <end position="75"/>
    </location>
</feature>
<dbReference type="Proteomes" id="UP000198873">
    <property type="component" value="Unassembled WGS sequence"/>
</dbReference>
<dbReference type="AlphaFoldDB" id="A0A1I6S4M3"/>
<accession>A0A1I6S4M3</accession>
<evidence type="ECO:0000256" key="1">
    <source>
        <dbReference type="SAM" id="Phobius"/>
    </source>
</evidence>
<protein>
    <submittedName>
        <fullName evidence="2">Uncharacterized protein</fullName>
    </submittedName>
</protein>
<dbReference type="EMBL" id="FPAB01000003">
    <property type="protein sequence ID" value="SFS71708.1"/>
    <property type="molecule type" value="Genomic_DNA"/>
</dbReference>
<keyword evidence="1" id="KW-1133">Transmembrane helix</keyword>
<keyword evidence="3" id="KW-1185">Reference proteome</keyword>
<evidence type="ECO:0000313" key="2">
    <source>
        <dbReference type="EMBL" id="SFS71708.1"/>
    </source>
</evidence>
<sequence length="76" mass="7558">MNIEWSVLGEVALVSVLLTIALVGLFTVGIVTGANQGGAAAAGRPRLGAALSRVGGYACFALCAAAVGYGIYLIAF</sequence>
<reference evidence="3" key="1">
    <citation type="submission" date="2016-10" db="EMBL/GenBank/DDBJ databases">
        <authorList>
            <person name="Varghese N."/>
            <person name="Submissions S."/>
        </authorList>
    </citation>
    <scope>NUCLEOTIDE SEQUENCE [LARGE SCALE GENOMIC DNA]</scope>
    <source>
        <strain evidence="3">CGMCC 4.7047</strain>
    </source>
</reference>
<keyword evidence="1" id="KW-0472">Membrane</keyword>
<dbReference type="RefSeq" id="WP_019433898.1">
    <property type="nucleotide sequence ID" value="NZ_CP054938.1"/>
</dbReference>
<evidence type="ECO:0000313" key="3">
    <source>
        <dbReference type="Proteomes" id="UP000198873"/>
    </source>
</evidence>
<name>A0A1I6S4M3_9ACTN</name>
<gene>
    <name evidence="2" type="ORF">SAMN05444716_103692</name>
</gene>